<sequence>MAYQEDGEGIAMPRKPRRLLDTGYYHIVLKGSGNQILFESEGDYRKFLSYLYEFAARHKLQLIAWCLMSNHVHLVVLDTAQALSSCIHDLATAYAVHFNRCNGHSGPVFDGRFHSVLIESDEQFLSAVRYVHDNPQRASICSASDYPWSSYGEYLHPESSQVKTDVLFDLIGGKERYEAFLSDDSYGVYVFRGTSRLKDEDAIIVAKQLLGSDELSKLRSLPTEQRAHGLQLLRDAGLTLKQVERVTGIGRGIISRYTHA</sequence>
<evidence type="ECO:0000259" key="1">
    <source>
        <dbReference type="SMART" id="SM01321"/>
    </source>
</evidence>
<dbReference type="SMART" id="SM01321">
    <property type="entry name" value="Y1_Tnp"/>
    <property type="match status" value="1"/>
</dbReference>
<dbReference type="AlphaFoldDB" id="B6GBS7"/>
<dbReference type="SUPFAM" id="SSF143422">
    <property type="entry name" value="Transposase IS200-like"/>
    <property type="match status" value="1"/>
</dbReference>
<name>B6GBS7_9ACTN</name>
<dbReference type="Pfam" id="PF01797">
    <property type="entry name" value="Y1_Tnp"/>
    <property type="match status" value="1"/>
</dbReference>
<organism evidence="2 3">
    <name type="scientific">Collinsella stercoris DSM 13279</name>
    <dbReference type="NCBI Taxonomy" id="445975"/>
    <lineage>
        <taxon>Bacteria</taxon>
        <taxon>Bacillati</taxon>
        <taxon>Actinomycetota</taxon>
        <taxon>Coriobacteriia</taxon>
        <taxon>Coriobacteriales</taxon>
        <taxon>Coriobacteriaceae</taxon>
        <taxon>Collinsella</taxon>
    </lineage>
</organism>
<dbReference type="InterPro" id="IPR002686">
    <property type="entry name" value="Transposase_17"/>
</dbReference>
<evidence type="ECO:0000313" key="3">
    <source>
        <dbReference type="Proteomes" id="UP000003560"/>
    </source>
</evidence>
<feature type="domain" description="Transposase IS200-like" evidence="1">
    <location>
        <begin position="20"/>
        <end position="134"/>
    </location>
</feature>
<dbReference type="eggNOG" id="COG1943">
    <property type="taxonomic scope" value="Bacteria"/>
</dbReference>
<dbReference type="InterPro" id="IPR036515">
    <property type="entry name" value="Transposase_17_sf"/>
</dbReference>
<reference evidence="2 3" key="1">
    <citation type="submission" date="2008-10" db="EMBL/GenBank/DDBJ databases">
        <title>Draft genome sequence of Collinsella stercoris (DSM 13279).</title>
        <authorList>
            <person name="Sudarsanam P."/>
            <person name="Ley R."/>
            <person name="Guruge J."/>
            <person name="Turnbaugh P.J."/>
            <person name="Mahowald M."/>
            <person name="Liep D."/>
            <person name="Gordon J."/>
        </authorList>
    </citation>
    <scope>NUCLEOTIDE SEQUENCE [LARGE SCALE GENOMIC DNA]</scope>
    <source>
        <strain evidence="2 3">DSM 13279</strain>
    </source>
</reference>
<comment type="caution">
    <text evidence="2">The sequence shown here is derived from an EMBL/GenBank/DDBJ whole genome shotgun (WGS) entry which is preliminary data.</text>
</comment>
<dbReference type="STRING" id="445975.COLSTE_01541"/>
<dbReference type="GO" id="GO:0003677">
    <property type="term" value="F:DNA binding"/>
    <property type="evidence" value="ECO:0007669"/>
    <property type="project" value="InterPro"/>
</dbReference>
<gene>
    <name evidence="2" type="ORF">COLSTE_01541</name>
</gene>
<evidence type="ECO:0000313" key="2">
    <source>
        <dbReference type="EMBL" id="EEA90291.1"/>
    </source>
</evidence>
<dbReference type="PANTHER" id="PTHR34322">
    <property type="entry name" value="TRANSPOSASE, Y1_TNP DOMAIN-CONTAINING"/>
    <property type="match status" value="1"/>
</dbReference>
<dbReference type="HOGENOM" id="CLU_068226_0_2_11"/>
<dbReference type="RefSeq" id="WP_006721180.1">
    <property type="nucleotide sequence ID" value="NZ_CP085935.1"/>
</dbReference>
<keyword evidence="3" id="KW-1185">Reference proteome</keyword>
<dbReference type="GeneID" id="98003261"/>
<dbReference type="Proteomes" id="UP000003560">
    <property type="component" value="Unassembled WGS sequence"/>
</dbReference>
<dbReference type="GO" id="GO:0006313">
    <property type="term" value="P:DNA transposition"/>
    <property type="evidence" value="ECO:0007669"/>
    <property type="project" value="InterPro"/>
</dbReference>
<dbReference type="EMBL" id="ABXJ01000082">
    <property type="protein sequence ID" value="EEA90291.1"/>
    <property type="molecule type" value="Genomic_DNA"/>
</dbReference>
<proteinExistence type="predicted"/>
<dbReference type="Gene3D" id="3.30.70.1290">
    <property type="entry name" value="Transposase IS200-like"/>
    <property type="match status" value="1"/>
</dbReference>
<reference evidence="2 3" key="2">
    <citation type="submission" date="2008-10" db="EMBL/GenBank/DDBJ databases">
        <authorList>
            <person name="Fulton L."/>
            <person name="Clifton S."/>
            <person name="Fulton B."/>
            <person name="Xu J."/>
            <person name="Minx P."/>
            <person name="Pepin K.H."/>
            <person name="Johnson M."/>
            <person name="Thiruvilangam P."/>
            <person name="Bhonagiri V."/>
            <person name="Nash W.E."/>
            <person name="Mardis E.R."/>
            <person name="Wilson R.K."/>
        </authorList>
    </citation>
    <scope>NUCLEOTIDE SEQUENCE [LARGE SCALE GENOMIC DNA]</scope>
    <source>
        <strain evidence="2 3">DSM 13279</strain>
    </source>
</reference>
<protein>
    <recommendedName>
        <fullName evidence="1">Transposase IS200-like domain-containing protein</fullName>
    </recommendedName>
</protein>
<dbReference type="PANTHER" id="PTHR34322:SF2">
    <property type="entry name" value="TRANSPOSASE IS200-LIKE DOMAIN-CONTAINING PROTEIN"/>
    <property type="match status" value="1"/>
</dbReference>
<dbReference type="GO" id="GO:0004803">
    <property type="term" value="F:transposase activity"/>
    <property type="evidence" value="ECO:0007669"/>
    <property type="project" value="InterPro"/>
</dbReference>
<accession>B6GBS7</accession>